<reference evidence="2 3" key="1">
    <citation type="journal article" date="2019" name="Int. J. Syst. Evol. Microbiol.">
        <title>The Global Catalogue of Microorganisms (GCM) 10K type strain sequencing project: providing services to taxonomists for standard genome sequencing and annotation.</title>
        <authorList>
            <consortium name="The Broad Institute Genomics Platform"/>
            <consortium name="The Broad Institute Genome Sequencing Center for Infectious Disease"/>
            <person name="Wu L."/>
            <person name="Ma J."/>
        </authorList>
    </citation>
    <scope>NUCLEOTIDE SEQUENCE [LARGE SCALE GENOMIC DNA]</scope>
    <source>
        <strain evidence="2 3">JCM 15577</strain>
    </source>
</reference>
<keyword evidence="1" id="KW-1133">Transmembrane helix</keyword>
<protein>
    <recommendedName>
        <fullName evidence="4">Bacitracin resistance protein</fullName>
    </recommendedName>
</protein>
<organism evidence="2 3">
    <name type="scientific">Microbacterium sediminicola</name>
    <dbReference type="NCBI Taxonomy" id="415210"/>
    <lineage>
        <taxon>Bacteria</taxon>
        <taxon>Bacillati</taxon>
        <taxon>Actinomycetota</taxon>
        <taxon>Actinomycetes</taxon>
        <taxon>Micrococcales</taxon>
        <taxon>Microbacteriaceae</taxon>
        <taxon>Microbacterium</taxon>
    </lineage>
</organism>
<evidence type="ECO:0008006" key="4">
    <source>
        <dbReference type="Google" id="ProtNLM"/>
    </source>
</evidence>
<feature type="transmembrane region" description="Helical" evidence="1">
    <location>
        <begin position="21"/>
        <end position="39"/>
    </location>
</feature>
<feature type="transmembrane region" description="Helical" evidence="1">
    <location>
        <begin position="59"/>
        <end position="82"/>
    </location>
</feature>
<dbReference type="EMBL" id="BAAAPL010000001">
    <property type="protein sequence ID" value="GAA1691067.1"/>
    <property type="molecule type" value="Genomic_DNA"/>
</dbReference>
<dbReference type="Proteomes" id="UP001501690">
    <property type="component" value="Unassembled WGS sequence"/>
</dbReference>
<evidence type="ECO:0000313" key="3">
    <source>
        <dbReference type="Proteomes" id="UP001501690"/>
    </source>
</evidence>
<name>A0ABN2HP51_9MICO</name>
<keyword evidence="3" id="KW-1185">Reference proteome</keyword>
<proteinExistence type="predicted"/>
<evidence type="ECO:0000256" key="1">
    <source>
        <dbReference type="SAM" id="Phobius"/>
    </source>
</evidence>
<accession>A0ABN2HP51</accession>
<feature type="transmembrane region" description="Helical" evidence="1">
    <location>
        <begin position="89"/>
        <end position="114"/>
    </location>
</feature>
<comment type="caution">
    <text evidence="2">The sequence shown here is derived from an EMBL/GenBank/DDBJ whole genome shotgun (WGS) entry which is preliminary data.</text>
</comment>
<keyword evidence="1" id="KW-0812">Transmembrane</keyword>
<dbReference type="RefSeq" id="WP_344068798.1">
    <property type="nucleotide sequence ID" value="NZ_BAAAPL010000001.1"/>
</dbReference>
<keyword evidence="1" id="KW-0472">Membrane</keyword>
<gene>
    <name evidence="2" type="ORF">GCM10009808_05030</name>
</gene>
<evidence type="ECO:0000313" key="2">
    <source>
        <dbReference type="EMBL" id="GAA1691067.1"/>
    </source>
</evidence>
<sequence length="121" mass="12546">MTDPIAAVDAPRRGMAPVARAVVAGVFGLFYAYAVWNAVGNLVQSLAAASDVGLSLTLLGWVVWLIAILVPIVVFVIALAVAAHRRLGAHLLIMVTGLAVVAVLWLNVVAYTALNTSSLVG</sequence>